<comment type="similarity">
    <text evidence="1">Belongs to the PNP/UDP phosphorylase family.</text>
</comment>
<dbReference type="EC" id="2.4.2.3" evidence="2"/>
<evidence type="ECO:0000313" key="9">
    <source>
        <dbReference type="Proteomes" id="UP000177958"/>
    </source>
</evidence>
<evidence type="ECO:0000256" key="5">
    <source>
        <dbReference type="ARBA" id="ARBA00022679"/>
    </source>
</evidence>
<keyword evidence="5" id="KW-0808">Transferase</keyword>
<dbReference type="AlphaFoldDB" id="A0A1F6D7M4"/>
<dbReference type="PROSITE" id="PS01232">
    <property type="entry name" value="PNP_UDP_1"/>
    <property type="match status" value="1"/>
</dbReference>
<reference evidence="8 9" key="1">
    <citation type="journal article" date="2016" name="Nat. Commun.">
        <title>Thousands of microbial genomes shed light on interconnected biogeochemical processes in an aquifer system.</title>
        <authorList>
            <person name="Anantharaman K."/>
            <person name="Brown C.T."/>
            <person name="Hug L.A."/>
            <person name="Sharon I."/>
            <person name="Castelle C.J."/>
            <person name="Probst A.J."/>
            <person name="Thomas B.C."/>
            <person name="Singh A."/>
            <person name="Wilkins M.J."/>
            <person name="Karaoz U."/>
            <person name="Brodie E.L."/>
            <person name="Williams K.H."/>
            <person name="Hubbard S.S."/>
            <person name="Banfield J.F."/>
        </authorList>
    </citation>
    <scope>NUCLEOTIDE SEQUENCE [LARGE SCALE GENOMIC DNA]</scope>
</reference>
<evidence type="ECO:0000256" key="6">
    <source>
        <dbReference type="ARBA" id="ARBA00048447"/>
    </source>
</evidence>
<keyword evidence="4" id="KW-0328">Glycosyltransferase</keyword>
<dbReference type="GO" id="GO:0004850">
    <property type="term" value="F:uridine phosphorylase activity"/>
    <property type="evidence" value="ECO:0007669"/>
    <property type="project" value="UniProtKB-EC"/>
</dbReference>
<dbReference type="Pfam" id="PF01048">
    <property type="entry name" value="PNP_UDP_1"/>
    <property type="match status" value="1"/>
</dbReference>
<evidence type="ECO:0000259" key="7">
    <source>
        <dbReference type="Pfam" id="PF01048"/>
    </source>
</evidence>
<name>A0A1F6D7M4_9BACT</name>
<dbReference type="PANTHER" id="PTHR43691">
    <property type="entry name" value="URIDINE PHOSPHORYLASE"/>
    <property type="match status" value="1"/>
</dbReference>
<dbReference type="GO" id="GO:0009164">
    <property type="term" value="P:nucleoside catabolic process"/>
    <property type="evidence" value="ECO:0007669"/>
    <property type="project" value="UniProtKB-ARBA"/>
</dbReference>
<dbReference type="PANTHER" id="PTHR43691:SF11">
    <property type="entry name" value="FI09636P-RELATED"/>
    <property type="match status" value="1"/>
</dbReference>
<sequence>MLGVGTYGEIPITVCSTGIGGPSTAIVAEELITAGAQVLVRVGTCGGAWRSDIPVGSLIIPTACVRDEGTTGEYIPKEFPAAADFEVVSALVRSAQKNQLQYFAGINRTHDAFYGTQESILRWGSYLGETQWEGTDTPILSSDMETSVLFVIASLRGRKAGAVLAVNAYPEPLLERITSGVRLVTAETDEMTTRSVVQSAINVALDAIVTLGVWKK</sequence>
<dbReference type="GO" id="GO:0005829">
    <property type="term" value="C:cytosol"/>
    <property type="evidence" value="ECO:0007669"/>
    <property type="project" value="TreeGrafter"/>
</dbReference>
<dbReference type="Gene3D" id="3.40.50.1580">
    <property type="entry name" value="Nucleoside phosphorylase domain"/>
    <property type="match status" value="1"/>
</dbReference>
<gene>
    <name evidence="8" type="ORF">A2853_04245</name>
</gene>
<comment type="catalytic activity">
    <reaction evidence="6">
        <text>uridine + phosphate = alpha-D-ribose 1-phosphate + uracil</text>
        <dbReference type="Rhea" id="RHEA:24388"/>
        <dbReference type="ChEBI" id="CHEBI:16704"/>
        <dbReference type="ChEBI" id="CHEBI:17568"/>
        <dbReference type="ChEBI" id="CHEBI:43474"/>
        <dbReference type="ChEBI" id="CHEBI:57720"/>
        <dbReference type="EC" id="2.4.2.3"/>
    </reaction>
</comment>
<dbReference type="EMBL" id="MFKX01000028">
    <property type="protein sequence ID" value="OGG57406.1"/>
    <property type="molecule type" value="Genomic_DNA"/>
</dbReference>
<comment type="caution">
    <text evidence="8">The sequence shown here is derived from an EMBL/GenBank/DDBJ whole genome shotgun (WGS) entry which is preliminary data.</text>
</comment>
<evidence type="ECO:0000313" key="8">
    <source>
        <dbReference type="EMBL" id="OGG57406.1"/>
    </source>
</evidence>
<dbReference type="InterPro" id="IPR000845">
    <property type="entry name" value="Nucleoside_phosphorylase_d"/>
</dbReference>
<dbReference type="SUPFAM" id="SSF53167">
    <property type="entry name" value="Purine and uridine phosphorylases"/>
    <property type="match status" value="1"/>
</dbReference>
<evidence type="ECO:0000256" key="2">
    <source>
        <dbReference type="ARBA" id="ARBA00011888"/>
    </source>
</evidence>
<evidence type="ECO:0000256" key="1">
    <source>
        <dbReference type="ARBA" id="ARBA00010456"/>
    </source>
</evidence>
<evidence type="ECO:0000256" key="4">
    <source>
        <dbReference type="ARBA" id="ARBA00022676"/>
    </source>
</evidence>
<organism evidence="8 9">
    <name type="scientific">Candidatus Kaiserbacteria bacterium RIFCSPHIGHO2_01_FULL_55_17</name>
    <dbReference type="NCBI Taxonomy" id="1798484"/>
    <lineage>
        <taxon>Bacteria</taxon>
        <taxon>Candidatus Kaiseribacteriota</taxon>
    </lineage>
</organism>
<accession>A0A1F6D7M4</accession>
<protein>
    <recommendedName>
        <fullName evidence="3">Uridine phosphorylase</fullName>
        <ecNumber evidence="2">2.4.2.3</ecNumber>
    </recommendedName>
</protein>
<dbReference type="InterPro" id="IPR035994">
    <property type="entry name" value="Nucleoside_phosphorylase_sf"/>
</dbReference>
<evidence type="ECO:0000256" key="3">
    <source>
        <dbReference type="ARBA" id="ARBA00021980"/>
    </source>
</evidence>
<feature type="domain" description="Nucleoside phosphorylase" evidence="7">
    <location>
        <begin position="5"/>
        <end position="170"/>
    </location>
</feature>
<dbReference type="Proteomes" id="UP000177958">
    <property type="component" value="Unassembled WGS sequence"/>
</dbReference>
<proteinExistence type="inferred from homology"/>
<dbReference type="CDD" id="cd17767">
    <property type="entry name" value="UP_EcUdp-like"/>
    <property type="match status" value="1"/>
</dbReference>
<dbReference type="InterPro" id="IPR018016">
    <property type="entry name" value="Nucleoside_phosphorylase_CS"/>
</dbReference>